<dbReference type="CDD" id="cd06261">
    <property type="entry name" value="TM_PBP2"/>
    <property type="match status" value="1"/>
</dbReference>
<feature type="compositionally biased region" description="Polar residues" evidence="8">
    <location>
        <begin position="1"/>
        <end position="17"/>
    </location>
</feature>
<evidence type="ECO:0000313" key="11">
    <source>
        <dbReference type="Proteomes" id="UP001592528"/>
    </source>
</evidence>
<evidence type="ECO:0000256" key="5">
    <source>
        <dbReference type="ARBA" id="ARBA00022989"/>
    </source>
</evidence>
<feature type="transmembrane region" description="Helical" evidence="7">
    <location>
        <begin position="41"/>
        <end position="63"/>
    </location>
</feature>
<evidence type="ECO:0000256" key="4">
    <source>
        <dbReference type="ARBA" id="ARBA00022692"/>
    </source>
</evidence>
<evidence type="ECO:0000313" key="10">
    <source>
        <dbReference type="EMBL" id="MFC1401145.1"/>
    </source>
</evidence>
<evidence type="ECO:0000256" key="8">
    <source>
        <dbReference type="SAM" id="MobiDB-lite"/>
    </source>
</evidence>
<evidence type="ECO:0000256" key="1">
    <source>
        <dbReference type="ARBA" id="ARBA00004651"/>
    </source>
</evidence>
<dbReference type="Gene3D" id="1.10.3720.10">
    <property type="entry name" value="MetI-like"/>
    <property type="match status" value="1"/>
</dbReference>
<feature type="transmembrane region" description="Helical" evidence="7">
    <location>
        <begin position="105"/>
        <end position="126"/>
    </location>
</feature>
<sequence length="321" mass="34988">MANLTWNTRAPQSAQQDSPPARRVRGRRPGSGGSRARQERWWGLALISPFLLIFAAFTAYPLVYALELSFSDWHGAGVLRWVGWSNYSYLLTNGDFWASLGNTGVMWLLIVPVQTLGAVAVASLLTRSRLRFKKTLRTVVILPYVTPLAAMAQAFVLLFDDHFGAVDRVLTALGGPNIGWLTTTTWAKPAIALFVIWKTSGFALIIMLAAVQGITPEVYEAASLDGAGPVRTFFSVTVPLVRPAVGFFVVISTLGISQMFLEPFMITQGGPYNSSTTSGMYLYNHIRASDLGTGAANSFLLVVLVLLLSLAAVRVLRSRED</sequence>
<feature type="transmembrane region" description="Helical" evidence="7">
    <location>
        <begin position="190"/>
        <end position="211"/>
    </location>
</feature>
<keyword evidence="11" id="KW-1185">Reference proteome</keyword>
<organism evidence="10 11">
    <name type="scientific">Streptacidiphilus cavernicola</name>
    <dbReference type="NCBI Taxonomy" id="3342716"/>
    <lineage>
        <taxon>Bacteria</taxon>
        <taxon>Bacillati</taxon>
        <taxon>Actinomycetota</taxon>
        <taxon>Actinomycetes</taxon>
        <taxon>Kitasatosporales</taxon>
        <taxon>Streptomycetaceae</taxon>
        <taxon>Streptacidiphilus</taxon>
    </lineage>
</organism>
<dbReference type="Pfam" id="PF00528">
    <property type="entry name" value="BPD_transp_1"/>
    <property type="match status" value="1"/>
</dbReference>
<keyword evidence="6 7" id="KW-0472">Membrane</keyword>
<gene>
    <name evidence="10" type="ORF">ACEZDJ_07580</name>
</gene>
<dbReference type="Proteomes" id="UP001592528">
    <property type="component" value="Unassembled WGS sequence"/>
</dbReference>
<feature type="transmembrane region" description="Helical" evidence="7">
    <location>
        <begin position="232"/>
        <end position="256"/>
    </location>
</feature>
<name>A0ABV6UI65_9ACTN</name>
<feature type="transmembrane region" description="Helical" evidence="7">
    <location>
        <begin position="295"/>
        <end position="316"/>
    </location>
</feature>
<feature type="region of interest" description="Disordered" evidence="8">
    <location>
        <begin position="1"/>
        <end position="35"/>
    </location>
</feature>
<dbReference type="SUPFAM" id="SSF161098">
    <property type="entry name" value="MetI-like"/>
    <property type="match status" value="1"/>
</dbReference>
<proteinExistence type="inferred from homology"/>
<evidence type="ECO:0000256" key="6">
    <source>
        <dbReference type="ARBA" id="ARBA00023136"/>
    </source>
</evidence>
<feature type="domain" description="ABC transmembrane type-1" evidence="9">
    <location>
        <begin position="100"/>
        <end position="312"/>
    </location>
</feature>
<feature type="transmembrane region" description="Helical" evidence="7">
    <location>
        <begin position="138"/>
        <end position="159"/>
    </location>
</feature>
<evidence type="ECO:0000256" key="2">
    <source>
        <dbReference type="ARBA" id="ARBA00022448"/>
    </source>
</evidence>
<evidence type="ECO:0000256" key="3">
    <source>
        <dbReference type="ARBA" id="ARBA00022475"/>
    </source>
</evidence>
<dbReference type="PANTHER" id="PTHR30193">
    <property type="entry name" value="ABC TRANSPORTER PERMEASE PROTEIN"/>
    <property type="match status" value="1"/>
</dbReference>
<dbReference type="EMBL" id="JBHEZZ010000003">
    <property type="protein sequence ID" value="MFC1401145.1"/>
    <property type="molecule type" value="Genomic_DNA"/>
</dbReference>
<comment type="caution">
    <text evidence="10">The sequence shown here is derived from an EMBL/GenBank/DDBJ whole genome shotgun (WGS) entry which is preliminary data.</text>
</comment>
<keyword evidence="4 7" id="KW-0812">Transmembrane</keyword>
<comment type="similarity">
    <text evidence="7">Belongs to the binding-protein-dependent transport system permease family.</text>
</comment>
<dbReference type="PROSITE" id="PS50928">
    <property type="entry name" value="ABC_TM1"/>
    <property type="match status" value="1"/>
</dbReference>
<evidence type="ECO:0000259" key="9">
    <source>
        <dbReference type="PROSITE" id="PS50928"/>
    </source>
</evidence>
<keyword evidence="2 7" id="KW-0813">Transport</keyword>
<accession>A0ABV6UI65</accession>
<dbReference type="RefSeq" id="WP_030256906.1">
    <property type="nucleotide sequence ID" value="NZ_JBHEZZ010000003.1"/>
</dbReference>
<evidence type="ECO:0000256" key="7">
    <source>
        <dbReference type="RuleBase" id="RU363032"/>
    </source>
</evidence>
<comment type="subcellular location">
    <subcellularLocation>
        <location evidence="1 7">Cell membrane</location>
        <topology evidence="1 7">Multi-pass membrane protein</topology>
    </subcellularLocation>
</comment>
<dbReference type="PANTHER" id="PTHR30193:SF37">
    <property type="entry name" value="INNER MEMBRANE ABC TRANSPORTER PERMEASE PROTEIN YCJO"/>
    <property type="match status" value="1"/>
</dbReference>
<dbReference type="InterPro" id="IPR051393">
    <property type="entry name" value="ABC_transporter_permease"/>
</dbReference>
<keyword evidence="5 7" id="KW-1133">Transmembrane helix</keyword>
<keyword evidence="3" id="KW-1003">Cell membrane</keyword>
<protein>
    <submittedName>
        <fullName evidence="10">Carbohydrate ABC transporter permease</fullName>
    </submittedName>
</protein>
<dbReference type="InterPro" id="IPR000515">
    <property type="entry name" value="MetI-like"/>
</dbReference>
<reference evidence="10 11" key="1">
    <citation type="submission" date="2024-09" db="EMBL/GenBank/DDBJ databases">
        <authorList>
            <person name="Lee S.D."/>
        </authorList>
    </citation>
    <scope>NUCLEOTIDE SEQUENCE [LARGE SCALE GENOMIC DNA]</scope>
    <source>
        <strain evidence="10 11">N1-5</strain>
    </source>
</reference>
<dbReference type="InterPro" id="IPR035906">
    <property type="entry name" value="MetI-like_sf"/>
</dbReference>